<gene>
    <name evidence="2" type="ORF">TcWFU_003178</name>
</gene>
<dbReference type="Proteomes" id="UP001651158">
    <property type="component" value="Unassembled WGS sequence"/>
</dbReference>
<keyword evidence="1" id="KW-0472">Membrane</keyword>
<dbReference type="EMBL" id="JAKROA010000010">
    <property type="protein sequence ID" value="KAL5104891.1"/>
    <property type="molecule type" value="Genomic_DNA"/>
</dbReference>
<keyword evidence="1" id="KW-0812">Transmembrane</keyword>
<keyword evidence="3" id="KW-1185">Reference proteome</keyword>
<feature type="transmembrane region" description="Helical" evidence="1">
    <location>
        <begin position="51"/>
        <end position="74"/>
    </location>
</feature>
<proteinExistence type="predicted"/>
<comment type="caution">
    <text evidence="2">The sequence shown here is derived from an EMBL/GenBank/DDBJ whole genome shotgun (WGS) entry which is preliminary data.</text>
</comment>
<keyword evidence="1" id="KW-1133">Transmembrane helix</keyword>
<protein>
    <submittedName>
        <fullName evidence="2">Uncharacterized protein</fullName>
    </submittedName>
</protein>
<sequence>MRELYENLLALTISFFCLLSLHNVAVKLSKFLPWLETVSLAAYLRTKDGSLNWGVVGVAFGCSVMALLMTRFIVRVANQMVCKQIKRSQRAKKRIQTCGYH</sequence>
<evidence type="ECO:0000313" key="2">
    <source>
        <dbReference type="EMBL" id="KAL5104891.1"/>
    </source>
</evidence>
<organism evidence="2 3">
    <name type="scientific">Taenia crassiceps</name>
    <dbReference type="NCBI Taxonomy" id="6207"/>
    <lineage>
        <taxon>Eukaryota</taxon>
        <taxon>Metazoa</taxon>
        <taxon>Spiralia</taxon>
        <taxon>Lophotrochozoa</taxon>
        <taxon>Platyhelminthes</taxon>
        <taxon>Cestoda</taxon>
        <taxon>Eucestoda</taxon>
        <taxon>Cyclophyllidea</taxon>
        <taxon>Taeniidae</taxon>
        <taxon>Taenia</taxon>
    </lineage>
</organism>
<accession>A0ABR4Q5L4</accession>
<reference evidence="2 3" key="1">
    <citation type="journal article" date="2022" name="Front. Cell. Infect. Microbiol.">
        <title>The Genomes of Two Strains of Taenia crassiceps the Animal Model for the Study of Human Cysticercosis.</title>
        <authorList>
            <person name="Bobes R.J."/>
            <person name="Estrada K."/>
            <person name="Rios-Valencia D.G."/>
            <person name="Calderon-Gallegos A."/>
            <person name="de la Torre P."/>
            <person name="Carrero J.C."/>
            <person name="Sanchez-Flores A."/>
            <person name="Laclette J.P."/>
        </authorList>
    </citation>
    <scope>NUCLEOTIDE SEQUENCE [LARGE SCALE GENOMIC DNA]</scope>
    <source>
        <strain evidence="2">WFUcys</strain>
    </source>
</reference>
<evidence type="ECO:0000313" key="3">
    <source>
        <dbReference type="Proteomes" id="UP001651158"/>
    </source>
</evidence>
<name>A0ABR4Q5L4_9CEST</name>
<evidence type="ECO:0000256" key="1">
    <source>
        <dbReference type="SAM" id="Phobius"/>
    </source>
</evidence>